<dbReference type="PANTHER" id="PTHR36506">
    <property type="entry name" value="PREFLAGELLIN PEPTIDASE"/>
    <property type="match status" value="1"/>
</dbReference>
<comment type="caution">
    <text evidence="8">The sequence shown here is derived from an EMBL/GenBank/DDBJ whole genome shotgun (WGS) entry which is preliminary data.</text>
</comment>
<keyword evidence="2" id="KW-1003">Cell membrane</keyword>
<comment type="subcellular location">
    <subcellularLocation>
        <location evidence="1">Cell membrane</location>
        <topology evidence="1">Multi-pass membrane protein</topology>
    </subcellularLocation>
</comment>
<evidence type="ECO:0000256" key="2">
    <source>
        <dbReference type="ARBA" id="ARBA00022475"/>
    </source>
</evidence>
<keyword evidence="5 6" id="KW-0472">Membrane</keyword>
<feature type="transmembrane region" description="Helical" evidence="6">
    <location>
        <begin position="197"/>
        <end position="216"/>
    </location>
</feature>
<organism evidence="8 9">
    <name type="scientific">Novosphingobium mangrovi</name>
    <name type="common">ex Hu et al. 2023</name>
    <dbReference type="NCBI Taxonomy" id="2930094"/>
    <lineage>
        <taxon>Bacteria</taxon>
        <taxon>Pseudomonadati</taxon>
        <taxon>Pseudomonadota</taxon>
        <taxon>Alphaproteobacteria</taxon>
        <taxon>Sphingomonadales</taxon>
        <taxon>Sphingomonadaceae</taxon>
        <taxon>Novosphingobium</taxon>
    </lineage>
</organism>
<sequence length="226" mass="23443">MAALATALLVAAVTDIKRREIDNTLNLAIALAAPLWWLATGLGWWDVGFQLALALVTFVVTCALFVVRQMGGGDVKLLTALALWFAPAPFLQLVVLMALLGGAGSVAMAAWNLDRRPGESVRSALALGASALWVGGALAVLTALATGRPLLSTAALQSIRATLPAGWIVALIALLVLAGFALGFVHLVRRQKSRMRVPYGVAIALAGVWVLAQQALTSAAASSTVN</sequence>
<keyword evidence="3 6" id="KW-0812">Transmembrane</keyword>
<feature type="transmembrane region" description="Helical" evidence="6">
    <location>
        <begin position="125"/>
        <end position="145"/>
    </location>
</feature>
<reference evidence="8" key="1">
    <citation type="submission" date="2022-03" db="EMBL/GenBank/DDBJ databases">
        <title>Identification of a novel bacterium isolated from mangrove sediments.</title>
        <authorList>
            <person name="Pan X."/>
        </authorList>
    </citation>
    <scope>NUCLEOTIDE SEQUENCE</scope>
    <source>
        <strain evidence="8">B2637</strain>
    </source>
</reference>
<keyword evidence="8" id="KW-0378">Hydrolase</keyword>
<feature type="transmembrane region" description="Helical" evidence="6">
    <location>
        <begin position="51"/>
        <end position="70"/>
    </location>
</feature>
<evidence type="ECO:0000256" key="1">
    <source>
        <dbReference type="ARBA" id="ARBA00004651"/>
    </source>
</evidence>
<name>A0ABT0AEW8_9SPHN</name>
<keyword evidence="9" id="KW-1185">Reference proteome</keyword>
<evidence type="ECO:0000256" key="3">
    <source>
        <dbReference type="ARBA" id="ARBA00022692"/>
    </source>
</evidence>
<proteinExistence type="predicted"/>
<protein>
    <submittedName>
        <fullName evidence="8">Prepilin peptidase</fullName>
        <ecNumber evidence="8">3.4.23.43</ecNumber>
    </submittedName>
</protein>
<dbReference type="RefSeq" id="WP_243801124.1">
    <property type="nucleotide sequence ID" value="NZ_JALHAT010000026.1"/>
</dbReference>
<dbReference type="Pfam" id="PF01478">
    <property type="entry name" value="Peptidase_A24"/>
    <property type="match status" value="1"/>
</dbReference>
<feature type="domain" description="Prepilin type IV endopeptidase peptidase" evidence="7">
    <location>
        <begin position="3"/>
        <end position="103"/>
    </location>
</feature>
<feature type="transmembrane region" description="Helical" evidence="6">
    <location>
        <begin position="90"/>
        <end position="113"/>
    </location>
</feature>
<evidence type="ECO:0000313" key="8">
    <source>
        <dbReference type="EMBL" id="MCJ1961742.1"/>
    </source>
</evidence>
<feature type="transmembrane region" description="Helical" evidence="6">
    <location>
        <begin position="165"/>
        <end position="185"/>
    </location>
</feature>
<evidence type="ECO:0000256" key="5">
    <source>
        <dbReference type="ARBA" id="ARBA00023136"/>
    </source>
</evidence>
<evidence type="ECO:0000259" key="7">
    <source>
        <dbReference type="Pfam" id="PF01478"/>
    </source>
</evidence>
<dbReference type="InterPro" id="IPR000045">
    <property type="entry name" value="Prepilin_IV_endopep_pep"/>
</dbReference>
<dbReference type="PANTHER" id="PTHR36506:SF1">
    <property type="entry name" value="PREFLAGELLIN PEPTIDASE"/>
    <property type="match status" value="1"/>
</dbReference>
<dbReference type="EMBL" id="JALHAT010000026">
    <property type="protein sequence ID" value="MCJ1961742.1"/>
    <property type="molecule type" value="Genomic_DNA"/>
</dbReference>
<feature type="transmembrane region" description="Helical" evidence="6">
    <location>
        <begin position="24"/>
        <end position="44"/>
    </location>
</feature>
<evidence type="ECO:0000256" key="4">
    <source>
        <dbReference type="ARBA" id="ARBA00022989"/>
    </source>
</evidence>
<dbReference type="InterPro" id="IPR052218">
    <property type="entry name" value="Preflagellin_Peptidase"/>
</dbReference>
<gene>
    <name evidence="8" type="ORF">MTR65_13685</name>
</gene>
<keyword evidence="4 6" id="KW-1133">Transmembrane helix</keyword>
<accession>A0ABT0AEW8</accession>
<evidence type="ECO:0000313" key="9">
    <source>
        <dbReference type="Proteomes" id="UP001162802"/>
    </source>
</evidence>
<dbReference type="GO" id="GO:0004190">
    <property type="term" value="F:aspartic-type endopeptidase activity"/>
    <property type="evidence" value="ECO:0007669"/>
    <property type="project" value="UniProtKB-EC"/>
</dbReference>
<evidence type="ECO:0000256" key="6">
    <source>
        <dbReference type="SAM" id="Phobius"/>
    </source>
</evidence>
<dbReference type="EC" id="3.4.23.43" evidence="8"/>
<dbReference type="Proteomes" id="UP001162802">
    <property type="component" value="Unassembled WGS sequence"/>
</dbReference>
<dbReference type="Gene3D" id="1.20.120.1220">
    <property type="match status" value="1"/>
</dbReference>